<evidence type="ECO:0000256" key="6">
    <source>
        <dbReference type="ARBA" id="ARBA00022801"/>
    </source>
</evidence>
<dbReference type="InterPro" id="IPR043133">
    <property type="entry name" value="GTP-CH-I_C/QueF"/>
</dbReference>
<dbReference type="PANTHER" id="PTHR11109:SF7">
    <property type="entry name" value="GTP CYCLOHYDROLASE 1"/>
    <property type="match status" value="1"/>
</dbReference>
<dbReference type="PROSITE" id="PS00859">
    <property type="entry name" value="GTP_CYCLOHYDROL_1_1"/>
    <property type="match status" value="1"/>
</dbReference>
<dbReference type="GO" id="GO:0005737">
    <property type="term" value="C:cytoplasm"/>
    <property type="evidence" value="ECO:0007669"/>
    <property type="project" value="TreeGrafter"/>
</dbReference>
<dbReference type="SUPFAM" id="SSF55620">
    <property type="entry name" value="Tetrahydrobiopterin biosynthesis enzymes-like"/>
    <property type="match status" value="1"/>
</dbReference>
<comment type="pathway">
    <text evidence="1">Cofactor biosynthesis; 7,8-dihydroneopterin triphosphate biosynthesis; 7,8-dihydroneopterin triphosphate from GTP: step 1/1.</text>
</comment>
<evidence type="ECO:0000256" key="7">
    <source>
        <dbReference type="ARBA" id="ARBA00023134"/>
    </source>
</evidence>
<dbReference type="STRING" id="461836.A0A0L0DGD9"/>
<keyword evidence="5" id="KW-0547">Nucleotide-binding</keyword>
<dbReference type="Gene3D" id="3.30.1130.10">
    <property type="match status" value="1"/>
</dbReference>
<dbReference type="UniPathway" id="UPA00848">
    <property type="reaction ID" value="UER00151"/>
</dbReference>
<evidence type="ECO:0000259" key="10">
    <source>
        <dbReference type="Pfam" id="PF01227"/>
    </source>
</evidence>
<sequence length="221" mass="24897">MADENNLGDGLRYPAKHSERRMSESKNEEEARLERMAKAVEVLLEGIGEDVAREGLLETPMRMAKALNFLTSGYSTSLDDVVSNAVFDEQHDEMVIVRDIDLFSMCEHHMLPFVGTVSIGYLPNGKVLGLSKLARIAEMFARRLQVQERLTRQIAESIMEVIEPRGVAVVIQASHQCMTMRGVQKPHSATITSCMLGEFRDNEKTRSEFLTLLGLPQRWNS</sequence>
<evidence type="ECO:0000256" key="3">
    <source>
        <dbReference type="ARBA" id="ARBA00012715"/>
    </source>
</evidence>
<dbReference type="GeneID" id="25566209"/>
<evidence type="ECO:0000256" key="1">
    <source>
        <dbReference type="ARBA" id="ARBA00005080"/>
    </source>
</evidence>
<feature type="compositionally biased region" description="Basic and acidic residues" evidence="9">
    <location>
        <begin position="16"/>
        <end position="30"/>
    </location>
</feature>
<reference evidence="11 12" key="1">
    <citation type="submission" date="2010-05" db="EMBL/GenBank/DDBJ databases">
        <title>The Genome Sequence of Thecamonas trahens ATCC 50062.</title>
        <authorList>
            <consortium name="The Broad Institute Genome Sequencing Platform"/>
            <person name="Russ C."/>
            <person name="Cuomo C."/>
            <person name="Shea T."/>
            <person name="Young S.K."/>
            <person name="Zeng Q."/>
            <person name="Koehrsen M."/>
            <person name="Haas B."/>
            <person name="Borodovsky M."/>
            <person name="Guigo R."/>
            <person name="Alvarado L."/>
            <person name="Berlin A."/>
            <person name="Bochicchio J."/>
            <person name="Borenstein D."/>
            <person name="Chapman S."/>
            <person name="Chen Z."/>
            <person name="Freedman E."/>
            <person name="Gellesch M."/>
            <person name="Goldberg J."/>
            <person name="Griggs A."/>
            <person name="Gujja S."/>
            <person name="Heilman E."/>
            <person name="Heiman D."/>
            <person name="Hepburn T."/>
            <person name="Howarth C."/>
            <person name="Jen D."/>
            <person name="Larson L."/>
            <person name="Mehta T."/>
            <person name="Park D."/>
            <person name="Pearson M."/>
            <person name="Roberts A."/>
            <person name="Saif S."/>
            <person name="Shenoy N."/>
            <person name="Sisk P."/>
            <person name="Stolte C."/>
            <person name="Sykes S."/>
            <person name="Thomson T."/>
            <person name="Walk T."/>
            <person name="White J."/>
            <person name="Yandava C."/>
            <person name="Burger G."/>
            <person name="Gray M.W."/>
            <person name="Holland P.W.H."/>
            <person name="King N."/>
            <person name="Lang F.B.F."/>
            <person name="Roger A.J."/>
            <person name="Ruiz-Trillo I."/>
            <person name="Lander E."/>
            <person name="Nusbaum C."/>
        </authorList>
    </citation>
    <scope>NUCLEOTIDE SEQUENCE [LARGE SCALE GENOMIC DNA]</scope>
    <source>
        <strain evidence="11 12">ATCC 50062</strain>
    </source>
</reference>
<dbReference type="eggNOG" id="KOG2698">
    <property type="taxonomic scope" value="Eukaryota"/>
</dbReference>
<accession>A0A0L0DGD9</accession>
<dbReference type="FunFam" id="1.10.286.10:FF:000003">
    <property type="entry name" value="GTP cyclohydrolase 1"/>
    <property type="match status" value="1"/>
</dbReference>
<dbReference type="EC" id="3.5.4.16" evidence="3"/>
<evidence type="ECO:0000256" key="8">
    <source>
        <dbReference type="ARBA" id="ARBA00030854"/>
    </source>
</evidence>
<dbReference type="InterPro" id="IPR018234">
    <property type="entry name" value="GTP_CycHdrlase_I_CS"/>
</dbReference>
<dbReference type="NCBIfam" id="TIGR00063">
    <property type="entry name" value="folE"/>
    <property type="match status" value="1"/>
</dbReference>
<dbReference type="HAMAP" id="MF_00223">
    <property type="entry name" value="FolE"/>
    <property type="match status" value="1"/>
</dbReference>
<dbReference type="GO" id="GO:0005525">
    <property type="term" value="F:GTP binding"/>
    <property type="evidence" value="ECO:0007669"/>
    <property type="project" value="UniProtKB-KW"/>
</dbReference>
<dbReference type="OMA" id="CEHMCMS"/>
<keyword evidence="6" id="KW-0378">Hydrolase</keyword>
<evidence type="ECO:0000313" key="12">
    <source>
        <dbReference type="Proteomes" id="UP000054408"/>
    </source>
</evidence>
<dbReference type="InterPro" id="IPR020602">
    <property type="entry name" value="GTP_CycHdrlase_I_dom"/>
</dbReference>
<name>A0A0L0DGD9_THETB</name>
<keyword evidence="12" id="KW-1185">Reference proteome</keyword>
<evidence type="ECO:0000256" key="2">
    <source>
        <dbReference type="ARBA" id="ARBA00008085"/>
    </source>
</evidence>
<dbReference type="CDD" id="cd00642">
    <property type="entry name" value="GTP_cyclohydro1"/>
    <property type="match status" value="1"/>
</dbReference>
<feature type="domain" description="GTP cyclohydrolase I" evidence="10">
    <location>
        <begin position="37"/>
        <end position="212"/>
    </location>
</feature>
<dbReference type="GO" id="GO:0006729">
    <property type="term" value="P:tetrahydrobiopterin biosynthetic process"/>
    <property type="evidence" value="ECO:0007669"/>
    <property type="project" value="TreeGrafter"/>
</dbReference>
<evidence type="ECO:0000256" key="9">
    <source>
        <dbReference type="SAM" id="MobiDB-lite"/>
    </source>
</evidence>
<dbReference type="RefSeq" id="XP_013756181.1">
    <property type="nucleotide sequence ID" value="XM_013900727.1"/>
</dbReference>
<dbReference type="OrthoDB" id="4966at2759"/>
<evidence type="ECO:0000256" key="5">
    <source>
        <dbReference type="ARBA" id="ARBA00022741"/>
    </source>
</evidence>
<feature type="region of interest" description="Disordered" evidence="9">
    <location>
        <begin position="1"/>
        <end position="30"/>
    </location>
</feature>
<dbReference type="NCBIfam" id="NF006825">
    <property type="entry name" value="PRK09347.1-2"/>
    <property type="match status" value="1"/>
</dbReference>
<protein>
    <recommendedName>
        <fullName evidence="4">GTP cyclohydrolase 1</fullName>
        <ecNumber evidence="3">3.5.4.16</ecNumber>
    </recommendedName>
    <alternativeName>
        <fullName evidence="8">GTP cyclohydrolase I</fullName>
    </alternativeName>
</protein>
<dbReference type="Pfam" id="PF01227">
    <property type="entry name" value="GTP_cyclohydroI"/>
    <property type="match status" value="1"/>
</dbReference>
<dbReference type="InterPro" id="IPR001474">
    <property type="entry name" value="GTP_CycHdrlase_I"/>
</dbReference>
<dbReference type="EMBL" id="GL349466">
    <property type="protein sequence ID" value="KNC51250.1"/>
    <property type="molecule type" value="Genomic_DNA"/>
</dbReference>
<dbReference type="AlphaFoldDB" id="A0A0L0DGD9"/>
<dbReference type="NCBIfam" id="NF006826">
    <property type="entry name" value="PRK09347.1-3"/>
    <property type="match status" value="1"/>
</dbReference>
<dbReference type="GO" id="GO:0046654">
    <property type="term" value="P:tetrahydrofolate biosynthetic process"/>
    <property type="evidence" value="ECO:0007669"/>
    <property type="project" value="InterPro"/>
</dbReference>
<dbReference type="Proteomes" id="UP000054408">
    <property type="component" value="Unassembled WGS sequence"/>
</dbReference>
<dbReference type="PANTHER" id="PTHR11109">
    <property type="entry name" value="GTP CYCLOHYDROLASE I"/>
    <property type="match status" value="1"/>
</dbReference>
<keyword evidence="7" id="KW-0342">GTP-binding</keyword>
<gene>
    <name evidence="11" type="ORF">AMSG_07251</name>
</gene>
<dbReference type="GO" id="GO:0003934">
    <property type="term" value="F:GTP cyclohydrolase I activity"/>
    <property type="evidence" value="ECO:0007669"/>
    <property type="project" value="UniProtKB-EC"/>
</dbReference>
<dbReference type="PROSITE" id="PS00860">
    <property type="entry name" value="GTP_CYCLOHYDROL_1_2"/>
    <property type="match status" value="1"/>
</dbReference>
<dbReference type="InterPro" id="IPR043134">
    <property type="entry name" value="GTP-CH-I_N"/>
</dbReference>
<proteinExistence type="inferred from homology"/>
<organism evidence="11 12">
    <name type="scientific">Thecamonas trahens ATCC 50062</name>
    <dbReference type="NCBI Taxonomy" id="461836"/>
    <lineage>
        <taxon>Eukaryota</taxon>
        <taxon>Apusozoa</taxon>
        <taxon>Apusomonadida</taxon>
        <taxon>Apusomonadidae</taxon>
        <taxon>Thecamonas</taxon>
    </lineage>
</organism>
<dbReference type="GO" id="GO:0008270">
    <property type="term" value="F:zinc ion binding"/>
    <property type="evidence" value="ECO:0007669"/>
    <property type="project" value="TreeGrafter"/>
</dbReference>
<dbReference type="Gene3D" id="1.10.286.10">
    <property type="match status" value="1"/>
</dbReference>
<comment type="similarity">
    <text evidence="2">Belongs to the GTP cyclohydrolase I family.</text>
</comment>
<evidence type="ECO:0000256" key="4">
    <source>
        <dbReference type="ARBA" id="ARBA00017272"/>
    </source>
</evidence>
<dbReference type="FunFam" id="3.30.1130.10:FF:000012">
    <property type="entry name" value="GTP cyclohydrolase 1"/>
    <property type="match status" value="1"/>
</dbReference>
<evidence type="ECO:0000313" key="11">
    <source>
        <dbReference type="EMBL" id="KNC51250.1"/>
    </source>
</evidence>